<dbReference type="AlphaFoldDB" id="V3ZRP1"/>
<reference evidence="12 13" key="1">
    <citation type="journal article" date="2013" name="Nature">
        <title>Insights into bilaterian evolution from three spiralian genomes.</title>
        <authorList>
            <person name="Simakov O."/>
            <person name="Marletaz F."/>
            <person name="Cho S.J."/>
            <person name="Edsinger-Gonzales E."/>
            <person name="Havlak P."/>
            <person name="Hellsten U."/>
            <person name="Kuo D.H."/>
            <person name="Larsson T."/>
            <person name="Lv J."/>
            <person name="Arendt D."/>
            <person name="Savage R."/>
            <person name="Osoegawa K."/>
            <person name="de Jong P."/>
            <person name="Grimwood J."/>
            <person name="Chapman J.A."/>
            <person name="Shapiro H."/>
            <person name="Aerts A."/>
            <person name="Otillar R.P."/>
            <person name="Terry A.Y."/>
            <person name="Boore J.L."/>
            <person name="Grigoriev I.V."/>
            <person name="Lindberg D.R."/>
            <person name="Seaver E.C."/>
            <person name="Weisblat D.A."/>
            <person name="Putnam N.H."/>
            <person name="Rokhsar D.S."/>
        </authorList>
    </citation>
    <scope>NUCLEOTIDE SEQUENCE [LARGE SCALE GENOMIC DNA]</scope>
</reference>
<dbReference type="InterPro" id="IPR000571">
    <property type="entry name" value="Znf_CCCH"/>
</dbReference>
<proteinExistence type="predicted"/>
<dbReference type="SUPFAM" id="SSF57850">
    <property type="entry name" value="RING/U-box"/>
    <property type="match status" value="1"/>
</dbReference>
<dbReference type="PANTHER" id="PTHR11224">
    <property type="entry name" value="MAKORIN-RELATED"/>
    <property type="match status" value="1"/>
</dbReference>
<feature type="domain" description="C3H1-type" evidence="11">
    <location>
        <begin position="315"/>
        <end position="344"/>
    </location>
</feature>
<dbReference type="InterPro" id="IPR017907">
    <property type="entry name" value="Znf_RING_CS"/>
</dbReference>
<feature type="domain" description="C3H1-type" evidence="11">
    <location>
        <begin position="35"/>
        <end position="62"/>
    </location>
</feature>
<dbReference type="PANTHER" id="PTHR11224:SF10">
    <property type="entry name" value="IP09428P-RELATED"/>
    <property type="match status" value="1"/>
</dbReference>
<keyword evidence="5" id="KW-0677">Repeat</keyword>
<dbReference type="KEGG" id="lgi:LOTGIDRAFT_221472"/>
<dbReference type="Pfam" id="PF14608">
    <property type="entry name" value="zf-CCCH_2"/>
    <property type="match status" value="1"/>
</dbReference>
<organism evidence="12 13">
    <name type="scientific">Lottia gigantea</name>
    <name type="common">Giant owl limpet</name>
    <dbReference type="NCBI Taxonomy" id="225164"/>
    <lineage>
        <taxon>Eukaryota</taxon>
        <taxon>Metazoa</taxon>
        <taxon>Spiralia</taxon>
        <taxon>Lophotrochozoa</taxon>
        <taxon>Mollusca</taxon>
        <taxon>Gastropoda</taxon>
        <taxon>Patellogastropoda</taxon>
        <taxon>Lottioidea</taxon>
        <taxon>Lottiidae</taxon>
        <taxon>Lottia</taxon>
    </lineage>
</organism>
<dbReference type="InterPro" id="IPR041367">
    <property type="entry name" value="Znf-CCCH_4"/>
</dbReference>
<dbReference type="Pfam" id="PF00642">
    <property type="entry name" value="zf-CCCH"/>
    <property type="match status" value="1"/>
</dbReference>
<dbReference type="GO" id="GO:0061630">
    <property type="term" value="F:ubiquitin protein ligase activity"/>
    <property type="evidence" value="ECO:0007669"/>
    <property type="project" value="UniProtKB-EC"/>
</dbReference>
<keyword evidence="3" id="KW-0808">Transferase</keyword>
<feature type="domain" description="C3H1-type" evidence="11">
    <location>
        <begin position="7"/>
        <end position="34"/>
    </location>
</feature>
<sequence length="414" mass="47344">MAEASPWTSSVQCRYFLHGACKQGDQCKFAHDYNTAPSMICRYYLKGCCAYGANCRFDHVKLDKNKTNEKNHTKTLEGIQKPSIISECEKRKSKLVSLKRGGEVKEANNCISPHGKPPEEWVKAKEFVPGEKYEGSVPSSYAKATSNGQDGEDIEILEDNSNVLCPYAAGGECWYGDNCTYLHGNQCELCGLNMLHPTDEEQRKQHLLECTEQHEEDMELSFAIARSKDKACGICMDIVVDKQPISERRFGILPNCNHIFCLNCIRKWRCAKQFENKIIRACPECRVQSDFVAPSQYWVEAEEDKAKLIEGYKSALSSKPCRYFDQGKGECPFNEKCFYLHAYPDGRKAEPQPRRTRRRENANGERDFMHHSSLWEFLQVRDELDNLNILDEELSILLLGLMLDSDEDSDDDSF</sequence>
<gene>
    <name evidence="12" type="ORF">LOTGIDRAFT_221472</name>
</gene>
<keyword evidence="13" id="KW-1185">Reference proteome</keyword>
<dbReference type="InterPro" id="IPR013083">
    <property type="entry name" value="Znf_RING/FYVE/PHD"/>
</dbReference>
<feature type="zinc finger region" description="C3H1-type" evidence="9">
    <location>
        <begin position="315"/>
        <end position="344"/>
    </location>
</feature>
<evidence type="ECO:0000259" key="10">
    <source>
        <dbReference type="PROSITE" id="PS50089"/>
    </source>
</evidence>
<evidence type="ECO:0000256" key="8">
    <source>
        <dbReference type="ARBA" id="ARBA00022833"/>
    </source>
</evidence>
<evidence type="ECO:0000256" key="7">
    <source>
        <dbReference type="ARBA" id="ARBA00022786"/>
    </source>
</evidence>
<name>V3ZRP1_LOTGI</name>
<evidence type="ECO:0000313" key="12">
    <source>
        <dbReference type="EMBL" id="ESO85220.1"/>
    </source>
</evidence>
<feature type="zinc finger region" description="C3H1-type" evidence="9">
    <location>
        <begin position="7"/>
        <end position="34"/>
    </location>
</feature>
<comment type="catalytic activity">
    <reaction evidence="1">
        <text>S-ubiquitinyl-[E2 ubiquitin-conjugating enzyme]-L-cysteine + [acceptor protein]-L-lysine = [E2 ubiquitin-conjugating enzyme]-L-cysteine + N(6)-ubiquitinyl-[acceptor protein]-L-lysine.</text>
        <dbReference type="EC" id="2.3.2.27"/>
    </reaction>
</comment>
<dbReference type="Gene3D" id="4.10.1000.10">
    <property type="entry name" value="Zinc finger, CCCH-type"/>
    <property type="match status" value="1"/>
</dbReference>
<dbReference type="GO" id="GO:0000209">
    <property type="term" value="P:protein polyubiquitination"/>
    <property type="evidence" value="ECO:0007669"/>
    <property type="project" value="InterPro"/>
</dbReference>
<dbReference type="PROSITE" id="PS50089">
    <property type="entry name" value="ZF_RING_2"/>
    <property type="match status" value="1"/>
</dbReference>
<dbReference type="SMART" id="SM00356">
    <property type="entry name" value="ZnF_C3H1"/>
    <property type="match status" value="4"/>
</dbReference>
<dbReference type="InterPro" id="IPR036855">
    <property type="entry name" value="Znf_CCCH_sf"/>
</dbReference>
<dbReference type="Pfam" id="PF18044">
    <property type="entry name" value="zf-CCCH_4"/>
    <property type="match status" value="2"/>
</dbReference>
<dbReference type="OrthoDB" id="411372at2759"/>
<dbReference type="SUPFAM" id="SSF90229">
    <property type="entry name" value="CCCH zinc finger"/>
    <property type="match status" value="3"/>
</dbReference>
<dbReference type="SMART" id="SM00184">
    <property type="entry name" value="RING"/>
    <property type="match status" value="1"/>
</dbReference>
<accession>V3ZRP1</accession>
<dbReference type="Gene3D" id="3.30.40.10">
    <property type="entry name" value="Zinc/RING finger domain, C3HC4 (zinc finger)"/>
    <property type="match status" value="1"/>
</dbReference>
<evidence type="ECO:0000256" key="9">
    <source>
        <dbReference type="PROSITE-ProRule" id="PRU00723"/>
    </source>
</evidence>
<evidence type="ECO:0000259" key="11">
    <source>
        <dbReference type="PROSITE" id="PS50103"/>
    </source>
</evidence>
<evidence type="ECO:0000256" key="2">
    <source>
        <dbReference type="ARBA" id="ARBA00012483"/>
    </source>
</evidence>
<evidence type="ECO:0000256" key="3">
    <source>
        <dbReference type="ARBA" id="ARBA00022679"/>
    </source>
</evidence>
<protein>
    <recommendedName>
        <fullName evidence="2">RING-type E3 ubiquitin transferase</fullName>
        <ecNumber evidence="2">2.3.2.27</ecNumber>
    </recommendedName>
</protein>
<dbReference type="RefSeq" id="XP_009064135.1">
    <property type="nucleotide sequence ID" value="XM_009065887.1"/>
</dbReference>
<keyword evidence="4 9" id="KW-0479">Metal-binding</keyword>
<dbReference type="EMBL" id="KB203301">
    <property type="protein sequence ID" value="ESO85220.1"/>
    <property type="molecule type" value="Genomic_DNA"/>
</dbReference>
<dbReference type="Pfam" id="PF00097">
    <property type="entry name" value="zf-C3HC4"/>
    <property type="match status" value="1"/>
</dbReference>
<evidence type="ECO:0000256" key="6">
    <source>
        <dbReference type="ARBA" id="ARBA00022771"/>
    </source>
</evidence>
<feature type="zinc finger region" description="C3H1-type" evidence="9">
    <location>
        <begin position="159"/>
        <end position="186"/>
    </location>
</feature>
<dbReference type="GO" id="GO:0008270">
    <property type="term" value="F:zinc ion binding"/>
    <property type="evidence" value="ECO:0007669"/>
    <property type="project" value="UniProtKB-KW"/>
</dbReference>
<dbReference type="STRING" id="225164.V3ZRP1"/>
<feature type="zinc finger region" description="C3H1-type" evidence="9">
    <location>
        <begin position="35"/>
        <end position="62"/>
    </location>
</feature>
<keyword evidence="8 9" id="KW-0862">Zinc</keyword>
<evidence type="ECO:0000256" key="5">
    <source>
        <dbReference type="ARBA" id="ARBA00022737"/>
    </source>
</evidence>
<evidence type="ECO:0000256" key="4">
    <source>
        <dbReference type="ARBA" id="ARBA00022723"/>
    </source>
</evidence>
<keyword evidence="7" id="KW-0833">Ubl conjugation pathway</keyword>
<dbReference type="Gene3D" id="1.20.120.1350">
    <property type="entry name" value="Pneumovirus matrix protein 2 (M2), zinc-binding domain"/>
    <property type="match status" value="1"/>
</dbReference>
<dbReference type="HOGENOM" id="CLU_040815_4_1_1"/>
<dbReference type="GeneID" id="20247001"/>
<dbReference type="PROSITE" id="PS50103">
    <property type="entry name" value="ZF_C3H1"/>
    <property type="match status" value="4"/>
</dbReference>
<dbReference type="InterPro" id="IPR045072">
    <property type="entry name" value="MKRN-like"/>
</dbReference>
<evidence type="ECO:0000313" key="13">
    <source>
        <dbReference type="Proteomes" id="UP000030746"/>
    </source>
</evidence>
<evidence type="ECO:0000256" key="1">
    <source>
        <dbReference type="ARBA" id="ARBA00000900"/>
    </source>
</evidence>
<keyword evidence="6 9" id="KW-0863">Zinc-finger</keyword>
<dbReference type="InterPro" id="IPR018957">
    <property type="entry name" value="Znf_C3HC4_RING-type"/>
</dbReference>
<dbReference type="CTD" id="20247001"/>
<dbReference type="InterPro" id="IPR001841">
    <property type="entry name" value="Znf_RING"/>
</dbReference>
<dbReference type="OMA" id="CRYFANN"/>
<dbReference type="FunFam" id="3.30.40.10:FF:000117">
    <property type="entry name" value="Probable E3 ubiquitin-protein ligase makorin-1"/>
    <property type="match status" value="1"/>
</dbReference>
<feature type="domain" description="RING-type" evidence="10">
    <location>
        <begin position="232"/>
        <end position="286"/>
    </location>
</feature>
<feature type="domain" description="C3H1-type" evidence="11">
    <location>
        <begin position="159"/>
        <end position="186"/>
    </location>
</feature>
<dbReference type="EC" id="2.3.2.27" evidence="2"/>
<dbReference type="PROSITE" id="PS00518">
    <property type="entry name" value="ZF_RING_1"/>
    <property type="match status" value="1"/>
</dbReference>
<dbReference type="Proteomes" id="UP000030746">
    <property type="component" value="Unassembled WGS sequence"/>
</dbReference>